<dbReference type="InterPro" id="IPR018711">
    <property type="entry name" value="NAGPA"/>
</dbReference>
<accession>A0A1F4VCP9</accession>
<evidence type="ECO:0000256" key="1">
    <source>
        <dbReference type="SAM" id="Coils"/>
    </source>
</evidence>
<reference evidence="3 4" key="1">
    <citation type="journal article" date="2016" name="Nat. Commun.">
        <title>Thousands of microbial genomes shed light on interconnected biogeochemical processes in an aquifer system.</title>
        <authorList>
            <person name="Anantharaman K."/>
            <person name="Brown C.T."/>
            <person name="Hug L.A."/>
            <person name="Sharon I."/>
            <person name="Castelle C.J."/>
            <person name="Probst A.J."/>
            <person name="Thomas B.C."/>
            <person name="Singh A."/>
            <person name="Wilkins M.J."/>
            <person name="Karaoz U."/>
            <person name="Brodie E.L."/>
            <person name="Williams K.H."/>
            <person name="Hubbard S.S."/>
            <person name="Banfield J.F."/>
        </authorList>
    </citation>
    <scope>NUCLEOTIDE SEQUENCE [LARGE SCALE GENOMIC DNA]</scope>
</reference>
<dbReference type="Pfam" id="PF09992">
    <property type="entry name" value="NAGPA"/>
    <property type="match status" value="1"/>
</dbReference>
<feature type="domain" description="Phosphodiester glycosidase" evidence="2">
    <location>
        <begin position="276"/>
        <end position="392"/>
    </location>
</feature>
<dbReference type="AlphaFoldDB" id="A0A1F4VCP9"/>
<evidence type="ECO:0000259" key="2">
    <source>
        <dbReference type="Pfam" id="PF09992"/>
    </source>
</evidence>
<organism evidence="3 4">
    <name type="scientific">candidate division WWE3 bacterium RIFCSPLOWO2_01_FULL_41_18</name>
    <dbReference type="NCBI Taxonomy" id="1802625"/>
    <lineage>
        <taxon>Bacteria</taxon>
        <taxon>Katanobacteria</taxon>
    </lineage>
</organism>
<protein>
    <recommendedName>
        <fullName evidence="2">Phosphodiester glycosidase domain-containing protein</fullName>
    </recommendedName>
</protein>
<name>A0A1F4VCP9_UNCKA</name>
<feature type="coiled-coil region" evidence="1">
    <location>
        <begin position="122"/>
        <end position="164"/>
    </location>
</feature>
<comment type="caution">
    <text evidence="3">The sequence shown here is derived from an EMBL/GenBank/DDBJ whole genome shotgun (WGS) entry which is preliminary data.</text>
</comment>
<dbReference type="EMBL" id="MEVI01000003">
    <property type="protein sequence ID" value="OGC55016.1"/>
    <property type="molecule type" value="Genomic_DNA"/>
</dbReference>
<gene>
    <name evidence="3" type="ORF">A3A78_03475</name>
</gene>
<evidence type="ECO:0000313" key="4">
    <source>
        <dbReference type="Proteomes" id="UP000176504"/>
    </source>
</evidence>
<sequence length="395" mass="44320">MKRLLIPLLLLLTFLLLGYILVRSKNQKILTLTKNFKESEKTVALLKDDIKVKEATISSLSKELEGIRGTVIYKELKLIKDTLINFKKLKDKVNSYQKLGVKTESVADKFPILTDLLLELKFEEASSSIKAYDDNLEKLYEQKKEEERKALEELQRRYTQVLDQGGYIRYSVRTDVGVFLADILVADLNKVRVITDTANDSDCKRDCALLTLASFVSRNGGFAGINGSYYCPPEYPQCSDKKNSFDFPVYNSRLGKWINKKNLFWDNRALITFRGNSGSFYKFEKSYSTGTSVDAGLAMVPGLLQNGSVIVGSYKLEAKEQIRSTRSSIGFSGSKVYAITARGVNTYELAYVQKAVGAKNALALDGGGSINFYYNGVYYAGPGRAQANSIIFKYR</sequence>
<proteinExistence type="predicted"/>
<dbReference type="Proteomes" id="UP000176504">
    <property type="component" value="Unassembled WGS sequence"/>
</dbReference>
<evidence type="ECO:0000313" key="3">
    <source>
        <dbReference type="EMBL" id="OGC55016.1"/>
    </source>
</evidence>
<keyword evidence="1" id="KW-0175">Coiled coil</keyword>